<name>A0A097EX41_9CAUD</name>
<sequence>MLNPSKFLHLLSITSIPDLTSETNEYREAGVVSMELDTFDHKCYVTYDPPRYGKEHSSFIFVFVYTVYDNTTLDDVCIDTYEICDNIITDDNNNSFDMSLYNTEESLFQLSTVIDAPSLEDIKQFQEHLDAVREMFYNHYPEVEFN</sequence>
<proteinExistence type="predicted"/>
<dbReference type="EMBL" id="KM507819">
    <property type="protein sequence ID" value="AIT13985.1"/>
    <property type="molecule type" value="Genomic_DNA"/>
</dbReference>
<evidence type="ECO:0000313" key="2">
    <source>
        <dbReference type="Proteomes" id="UP000029889"/>
    </source>
</evidence>
<accession>A0A097EX41</accession>
<dbReference type="KEGG" id="vg:22111128"/>
<dbReference type="GeneID" id="22111128"/>
<protein>
    <submittedName>
        <fullName evidence="1">Uncharacterized protein</fullName>
    </submittedName>
</protein>
<evidence type="ECO:0000313" key="1">
    <source>
        <dbReference type="EMBL" id="AIT13985.1"/>
    </source>
</evidence>
<dbReference type="Proteomes" id="UP000029889">
    <property type="component" value="Segment"/>
</dbReference>
<dbReference type="RefSeq" id="YP_009101682.1">
    <property type="nucleotide sequence ID" value="NC_025447.1"/>
</dbReference>
<keyword evidence="2" id="KW-1185">Reference proteome</keyword>
<organism evidence="1 2">
    <name type="scientific">Escherichia phage 121Q</name>
    <dbReference type="NCBI Taxonomy" id="1555202"/>
    <lineage>
        <taxon>Viruses</taxon>
        <taxon>Duplodnaviria</taxon>
        <taxon>Heunggongvirae</taxon>
        <taxon>Uroviricota</taxon>
        <taxon>Caudoviricetes</taxon>
        <taxon>Asteriusvirus</taxon>
        <taxon>Asteriusvirus av121Q</taxon>
    </lineage>
</organism>
<reference evidence="1 2" key="1">
    <citation type="submission" date="2014-09" db="EMBL/GenBank/DDBJ databases">
        <authorList>
            <person name="Lapin J.S."/>
            <person name="Pope W.H."/>
            <person name="Hua J."/>
            <person name="Ford M.E."/>
            <person name="Conway J.F."/>
            <person name="Hatfull G.F."/>
            <person name="Hendrix R.W."/>
        </authorList>
    </citation>
    <scope>NUCLEOTIDE SEQUENCE [LARGE SCALE GENOMIC DNA]</scope>
</reference>
<gene>
    <name evidence="1" type="primary">88</name>
    <name evidence="1" type="ORF">PBI_121Q_88</name>
</gene>